<organism evidence="1">
    <name type="scientific">Candidatus Kentrum sp. SD</name>
    <dbReference type="NCBI Taxonomy" id="2126332"/>
    <lineage>
        <taxon>Bacteria</taxon>
        <taxon>Pseudomonadati</taxon>
        <taxon>Pseudomonadota</taxon>
        <taxon>Gammaproteobacteria</taxon>
        <taxon>Candidatus Kentrum</taxon>
    </lineage>
</organism>
<dbReference type="EMBL" id="CAADFU010000009">
    <property type="protein sequence ID" value="VFK41036.1"/>
    <property type="molecule type" value="Genomic_DNA"/>
</dbReference>
<proteinExistence type="predicted"/>
<sequence>MNPALIIFGIQSVVRFGRTTIDASEQWARDAKAVFPTIEPTSFKTIDAVNVFFYKEEYHHLVMGAEARYAQYWDQENDSIKEDPLAVDALLVAMCEIDADGQDALFTQEPRLSGVMIEQWRKQDAPLNPWARVIITAGDIALEYIAINPGILGGDGKGEKLLAAYAGNLSELLPPDGNFGPQHRFGSRLASVFLRAGLQTLSEHPDWVVSEDHLKKLLQNSIGPLLKPISEEGGVFPDSIGQQIRWQAVTDTLMGSVAAAALKTVANHQTAFLGKRFSPDEALGAITRAVFLKAAEDNDVLENQFTKDGLIEIYQAALTVAAKRPDLFLGEAETSAEDLANDLFAKVFSILAASPPPFDKEVGIKLAAIAIETVGANAHNFVDTSKPWEQVAADLIKYLADELAGSLQANGNLKQALQQEHLIDIGRIILERIAATPGIVLGTKNETWKGVVQAIASAMAADERLLLSGNDWKLIASAAAEQAATNPGRLFGLDPDDPDKVLAEDLLKTALKASAKLLGEPQLSKRAVLYGTTLRQSLVILLNHTSGSPDAAAANLQKIDQLITDLHRYVARNSQRHGSKDYLILFEKILISALKGKQLEQLTPTYIDSLLEGAPA</sequence>
<name>A0A450YHL6_9GAMM</name>
<accession>A0A450YHL6</accession>
<protein>
    <submittedName>
        <fullName evidence="1">Uncharacterized protein</fullName>
    </submittedName>
</protein>
<evidence type="ECO:0000313" key="1">
    <source>
        <dbReference type="EMBL" id="VFK41036.1"/>
    </source>
</evidence>
<dbReference type="AlphaFoldDB" id="A0A450YHL6"/>
<reference evidence="1" key="1">
    <citation type="submission" date="2019-02" db="EMBL/GenBank/DDBJ databases">
        <authorList>
            <person name="Gruber-Vodicka R. H."/>
            <person name="Seah K. B. B."/>
        </authorList>
    </citation>
    <scope>NUCLEOTIDE SEQUENCE</scope>
    <source>
        <strain evidence="1">BECK_S1320</strain>
    </source>
</reference>
<gene>
    <name evidence="1" type="ORF">BECKSD772E_GA0070983_100913</name>
</gene>